<dbReference type="InterPro" id="IPR035940">
    <property type="entry name" value="CAP_sf"/>
</dbReference>
<dbReference type="InterPro" id="IPR014044">
    <property type="entry name" value="CAP_dom"/>
</dbReference>
<dbReference type="Proteomes" id="UP000035642">
    <property type="component" value="Unassembled WGS sequence"/>
</dbReference>
<dbReference type="AlphaFoldDB" id="A0A0K0DRB4"/>
<reference evidence="2" key="1">
    <citation type="submission" date="2012-09" db="EMBL/GenBank/DDBJ databases">
        <authorList>
            <person name="Martin A.A."/>
        </authorList>
    </citation>
    <scope>NUCLEOTIDE SEQUENCE</scope>
</reference>
<dbReference type="InterPro" id="IPR001283">
    <property type="entry name" value="CRISP-related"/>
</dbReference>
<organism evidence="2 3">
    <name type="scientific">Angiostrongylus cantonensis</name>
    <name type="common">Rat lungworm</name>
    <dbReference type="NCBI Taxonomy" id="6313"/>
    <lineage>
        <taxon>Eukaryota</taxon>
        <taxon>Metazoa</taxon>
        <taxon>Ecdysozoa</taxon>
        <taxon>Nematoda</taxon>
        <taxon>Chromadorea</taxon>
        <taxon>Rhabditida</taxon>
        <taxon>Rhabditina</taxon>
        <taxon>Rhabditomorpha</taxon>
        <taxon>Strongyloidea</taxon>
        <taxon>Metastrongylidae</taxon>
        <taxon>Angiostrongylus</taxon>
    </lineage>
</organism>
<feature type="domain" description="SCP" evidence="1">
    <location>
        <begin position="29"/>
        <end position="185"/>
    </location>
</feature>
<dbReference type="PANTHER" id="PTHR10334">
    <property type="entry name" value="CYSTEINE-RICH SECRETORY PROTEIN-RELATED"/>
    <property type="match status" value="1"/>
</dbReference>
<dbReference type="CDD" id="cd05380">
    <property type="entry name" value="CAP_euk"/>
    <property type="match status" value="2"/>
</dbReference>
<dbReference type="STRING" id="6313.A0A0K0DRB4"/>
<dbReference type="SMART" id="SM00198">
    <property type="entry name" value="SCP"/>
    <property type="match status" value="1"/>
</dbReference>
<dbReference type="Pfam" id="PF00188">
    <property type="entry name" value="CAP"/>
    <property type="match status" value="1"/>
</dbReference>
<accession>A0A0K0DRB4</accession>
<proteinExistence type="predicted"/>
<dbReference type="WBParaSite" id="ACAC_0001430301-mRNA-1">
    <property type="protein sequence ID" value="ACAC_0001430301-mRNA-1"/>
    <property type="gene ID" value="ACAC_0001430301"/>
</dbReference>
<name>A0A0K0DRB4_ANGCA</name>
<reference evidence="3" key="2">
    <citation type="submission" date="2017-02" db="UniProtKB">
        <authorList>
            <consortium name="WormBaseParasite"/>
        </authorList>
    </citation>
    <scope>IDENTIFICATION</scope>
</reference>
<keyword evidence="2" id="KW-1185">Reference proteome</keyword>
<evidence type="ECO:0000259" key="1">
    <source>
        <dbReference type="SMART" id="SM00198"/>
    </source>
</evidence>
<protein>
    <submittedName>
        <fullName evidence="3">SCP domain-containing protein</fullName>
    </submittedName>
</protein>
<evidence type="ECO:0000313" key="3">
    <source>
        <dbReference type="WBParaSite" id="ACAC_0001430301-mRNA-1"/>
    </source>
</evidence>
<dbReference type="SUPFAM" id="SSF55797">
    <property type="entry name" value="PR-1-like"/>
    <property type="match status" value="2"/>
</dbReference>
<evidence type="ECO:0000313" key="2">
    <source>
        <dbReference type="Proteomes" id="UP000035642"/>
    </source>
</evidence>
<sequence length="352" mass="40492">MDDKEYFQLQALVVVADDEVCSNNEGENQLRTIYLNYHNLVRKGLAKGKYKDLSGRRLGPAKNIHKLSWSCDLAQAAEEIVKDCGYDFSKYQWYGQNRETFYLAYGETNFNVKANIKKALEKWWGQAKNAYIYKDNKYQTTVHEFSNMAHYKNTELGCAHAICNDSFSSKMQVLCVYRRLGSMGDSIMWRDGRYCRTDSSCTIFPNSKCEDGLCIKPKQQPVSPPGDRILVIFSCMLNLTVNPDYNCELEQSSTYHAGFCHFSHSSGDYGENIYTVYTPRFEKRVIAEMATESWFEELEDFGVGKNVKLTEQLFNRYPGQIGHYTQVRNMIGSSVSFHLQSIQLVCDSDDCR</sequence>
<dbReference type="Gene3D" id="3.40.33.10">
    <property type="entry name" value="CAP"/>
    <property type="match status" value="2"/>
</dbReference>